<gene>
    <name evidence="4" type="ORF">GSF08_10345</name>
</gene>
<feature type="active site" evidence="1">
    <location>
        <position position="32"/>
    </location>
</feature>
<dbReference type="Proteomes" id="UP000434036">
    <property type="component" value="Unassembled WGS sequence"/>
</dbReference>
<feature type="domain" description="Fluoroacetyl-CoA-specific thioesterase-like" evidence="3">
    <location>
        <begin position="8"/>
        <end position="105"/>
    </location>
</feature>
<reference evidence="4 5" key="2">
    <citation type="submission" date="2020-01" db="EMBL/GenBank/DDBJ databases">
        <title>Clostridiaceae sp. nov. isolated from the gut of human by culturomics.</title>
        <authorList>
            <person name="Chang Y."/>
        </authorList>
    </citation>
    <scope>NUCLEOTIDE SEQUENCE [LARGE SCALE GENOMIC DNA]</scope>
    <source>
        <strain evidence="4 5">DONG20-135</strain>
    </source>
</reference>
<dbReference type="PIRSF" id="PIRSF014972">
    <property type="entry name" value="FlK"/>
    <property type="match status" value="1"/>
</dbReference>
<evidence type="ECO:0000313" key="5">
    <source>
        <dbReference type="Proteomes" id="UP000434036"/>
    </source>
</evidence>
<dbReference type="InterPro" id="IPR029069">
    <property type="entry name" value="HotDog_dom_sf"/>
</dbReference>
<accession>A0A6N8U8S4</accession>
<comment type="caution">
    <text evidence="4">The sequence shown here is derived from an EMBL/GenBank/DDBJ whole genome shotgun (WGS) entry which is preliminary data.</text>
</comment>
<evidence type="ECO:0000259" key="3">
    <source>
        <dbReference type="Pfam" id="PF22636"/>
    </source>
</evidence>
<feature type="active site" evidence="1">
    <location>
        <position position="24"/>
    </location>
</feature>
<organism evidence="4 5">
    <name type="scientific">Copranaerobaculum intestinale</name>
    <dbReference type="NCBI Taxonomy" id="2692629"/>
    <lineage>
        <taxon>Bacteria</taxon>
        <taxon>Bacillati</taxon>
        <taxon>Bacillota</taxon>
        <taxon>Erysipelotrichia</taxon>
        <taxon>Erysipelotrichales</taxon>
        <taxon>Erysipelotrichaceae</taxon>
        <taxon>Copranaerobaculum</taxon>
    </lineage>
</organism>
<dbReference type="EMBL" id="WUUQ01000006">
    <property type="protein sequence ID" value="MXQ74322.1"/>
    <property type="molecule type" value="Genomic_DNA"/>
</dbReference>
<reference evidence="4 5" key="1">
    <citation type="submission" date="2019-12" db="EMBL/GenBank/DDBJ databases">
        <authorList>
            <person name="Yang R."/>
        </authorList>
    </citation>
    <scope>NUCLEOTIDE SEQUENCE [LARGE SCALE GENOMIC DNA]</scope>
    <source>
        <strain evidence="4 5">DONG20-135</strain>
    </source>
</reference>
<sequence length="119" mass="12892">MEFTVADFMSAKQVGSGDADVLATPIMIAWMENAAKHALQPFLEAGETTVGIHVDCSHDAASPIGINVKVTAVVKEVHRRIITFDVYAEDAKGPIGRGTHERAVVLSDRFMRKAAERSL</sequence>
<evidence type="ECO:0000313" key="4">
    <source>
        <dbReference type="EMBL" id="MXQ74322.1"/>
    </source>
</evidence>
<feature type="active site" evidence="1">
    <location>
        <position position="58"/>
    </location>
</feature>
<dbReference type="InterPro" id="IPR054485">
    <property type="entry name" value="FlK-like_dom"/>
</dbReference>
<feature type="binding site" evidence="2">
    <location>
        <position position="51"/>
    </location>
    <ligand>
        <name>CoA</name>
        <dbReference type="ChEBI" id="CHEBI:57287"/>
    </ligand>
</feature>
<evidence type="ECO:0000256" key="1">
    <source>
        <dbReference type="PIRSR" id="PIRSR014972-1"/>
    </source>
</evidence>
<evidence type="ECO:0000256" key="2">
    <source>
        <dbReference type="PIRSR" id="PIRSR014972-2"/>
    </source>
</evidence>
<feature type="binding site" evidence="2">
    <location>
        <position position="51"/>
    </location>
    <ligand>
        <name>substrate</name>
    </ligand>
</feature>
<dbReference type="Gene3D" id="3.10.129.10">
    <property type="entry name" value="Hotdog Thioesterase"/>
    <property type="match status" value="1"/>
</dbReference>
<dbReference type="AlphaFoldDB" id="A0A6N8U8S4"/>
<keyword evidence="5" id="KW-1185">Reference proteome</keyword>
<protein>
    <recommendedName>
        <fullName evidence="3">Fluoroacetyl-CoA-specific thioesterase-like domain-containing protein</fullName>
    </recommendedName>
</protein>
<proteinExistence type="predicted"/>
<feature type="binding site" evidence="2">
    <location>
        <position position="102"/>
    </location>
    <ligand>
        <name>substrate</name>
    </ligand>
</feature>
<dbReference type="PANTHER" id="PTHR36934:SF1">
    <property type="entry name" value="THIOESTERASE DOMAIN-CONTAINING PROTEIN"/>
    <property type="match status" value="1"/>
</dbReference>
<dbReference type="SUPFAM" id="SSF54637">
    <property type="entry name" value="Thioesterase/thiol ester dehydrase-isomerase"/>
    <property type="match status" value="1"/>
</dbReference>
<dbReference type="InterPro" id="IPR025540">
    <property type="entry name" value="FlK"/>
</dbReference>
<dbReference type="Pfam" id="PF22636">
    <property type="entry name" value="FlK"/>
    <property type="match status" value="1"/>
</dbReference>
<dbReference type="PANTHER" id="PTHR36934">
    <property type="entry name" value="BLR0278 PROTEIN"/>
    <property type="match status" value="1"/>
</dbReference>
<name>A0A6N8U8S4_9FIRM</name>